<evidence type="ECO:0000313" key="2">
    <source>
        <dbReference type="EMBL" id="SDM62748.1"/>
    </source>
</evidence>
<feature type="region of interest" description="Disordered" evidence="1">
    <location>
        <begin position="72"/>
        <end position="108"/>
    </location>
</feature>
<evidence type="ECO:0000256" key="1">
    <source>
        <dbReference type="SAM" id="MobiDB-lite"/>
    </source>
</evidence>
<gene>
    <name evidence="2" type="ORF">SAMN04488568_11639</name>
</gene>
<dbReference type="Proteomes" id="UP000199759">
    <property type="component" value="Unassembled WGS sequence"/>
</dbReference>
<name>A0A1G9US47_9PROT</name>
<feature type="compositionally biased region" description="Basic and acidic residues" evidence="1">
    <location>
        <begin position="77"/>
        <end position="86"/>
    </location>
</feature>
<organism evidence="2 3">
    <name type="scientific">Maricaulis salignorans</name>
    <dbReference type="NCBI Taxonomy" id="144026"/>
    <lineage>
        <taxon>Bacteria</taxon>
        <taxon>Pseudomonadati</taxon>
        <taxon>Pseudomonadota</taxon>
        <taxon>Alphaproteobacteria</taxon>
        <taxon>Maricaulales</taxon>
        <taxon>Maricaulaceae</taxon>
        <taxon>Maricaulis</taxon>
    </lineage>
</organism>
<protein>
    <submittedName>
        <fullName evidence="2">Uncharacterized protein</fullName>
    </submittedName>
</protein>
<evidence type="ECO:0000313" key="3">
    <source>
        <dbReference type="Proteomes" id="UP000199759"/>
    </source>
</evidence>
<accession>A0A1G9US47</accession>
<dbReference type="AlphaFoldDB" id="A0A1G9US47"/>
<dbReference type="EMBL" id="FNHG01000016">
    <property type="protein sequence ID" value="SDM62748.1"/>
    <property type="molecule type" value="Genomic_DNA"/>
</dbReference>
<sequence>MITIRSPYPVPTLTSRRIEPAGSACGSNDRQPRQDRAHAPVPTPHSTAAQPQSSVRAQVAPAELIVQIIAGTPRRGIRAENSEQARYRRAYHQATQKSAPPPQWERRA</sequence>
<feature type="compositionally biased region" description="Pro residues" evidence="1">
    <location>
        <begin position="99"/>
        <end position="108"/>
    </location>
</feature>
<keyword evidence="3" id="KW-1185">Reference proteome</keyword>
<reference evidence="2 3" key="1">
    <citation type="submission" date="2016-10" db="EMBL/GenBank/DDBJ databases">
        <authorList>
            <person name="de Groot N.N."/>
        </authorList>
    </citation>
    <scope>NUCLEOTIDE SEQUENCE [LARGE SCALE GENOMIC DNA]</scope>
    <source>
        <strain evidence="2 3">DSM 16077</strain>
    </source>
</reference>
<feature type="compositionally biased region" description="Polar residues" evidence="1">
    <location>
        <begin position="44"/>
        <end position="56"/>
    </location>
</feature>
<feature type="region of interest" description="Disordered" evidence="1">
    <location>
        <begin position="1"/>
        <end position="56"/>
    </location>
</feature>
<proteinExistence type="predicted"/>